<evidence type="ECO:0000313" key="1">
    <source>
        <dbReference type="EMBL" id="NSL90927.1"/>
    </source>
</evidence>
<proteinExistence type="predicted"/>
<dbReference type="AlphaFoldDB" id="A0A3S1D3H6"/>
<gene>
    <name evidence="1" type="ORF">ECE50_029150</name>
</gene>
<reference evidence="1" key="1">
    <citation type="submission" date="2020-05" db="EMBL/GenBank/DDBJ databases">
        <title>Chitinophaga laudate sp. nov., isolated from a tropical peat swamp.</title>
        <authorList>
            <person name="Goh C.B.S."/>
            <person name="Lee M.S."/>
            <person name="Parimannan S."/>
            <person name="Pasbakhsh P."/>
            <person name="Yule C.M."/>
            <person name="Rajandas H."/>
            <person name="Loke S."/>
            <person name="Croft L."/>
            <person name="Tan J.B.L."/>
        </authorList>
    </citation>
    <scope>NUCLEOTIDE SEQUENCE</scope>
    <source>
        <strain evidence="1">Mgbs1</strain>
    </source>
</reference>
<sequence length="66" mass="6997">MKKQKIALSKKLLLNKETVAALTAAEQNQLAGGLPRTVTSACEDTRQISSCRATSPRPGGLCCQIP</sequence>
<accession>A0A3S1D3H6</accession>
<organism evidence="1 2">
    <name type="scientific">Chitinophaga solisilvae</name>
    <dbReference type="NCBI Taxonomy" id="1233460"/>
    <lineage>
        <taxon>Bacteria</taxon>
        <taxon>Pseudomonadati</taxon>
        <taxon>Bacteroidota</taxon>
        <taxon>Chitinophagia</taxon>
        <taxon>Chitinophagales</taxon>
        <taxon>Chitinophagaceae</taxon>
        <taxon>Chitinophaga</taxon>
    </lineage>
</organism>
<evidence type="ECO:0000313" key="2">
    <source>
        <dbReference type="Proteomes" id="UP000281028"/>
    </source>
</evidence>
<dbReference type="InterPro" id="IPR058238">
    <property type="entry name" value="Lant_leader_dom"/>
</dbReference>
<dbReference type="RefSeq" id="WP_127037046.1">
    <property type="nucleotide sequence ID" value="NZ_JAABOK010000018.1"/>
</dbReference>
<comment type="caution">
    <text evidence="1">The sequence shown here is derived from an EMBL/GenBank/DDBJ whole genome shotgun (WGS) entry which is preliminary data.</text>
</comment>
<dbReference type="EMBL" id="RIAR02000001">
    <property type="protein sequence ID" value="NSL90927.1"/>
    <property type="molecule type" value="Genomic_DNA"/>
</dbReference>
<dbReference type="OrthoDB" id="680784at2"/>
<protein>
    <submittedName>
        <fullName evidence="1">Uncharacterized protein</fullName>
    </submittedName>
</protein>
<keyword evidence="2" id="KW-1185">Reference proteome</keyword>
<dbReference type="Proteomes" id="UP000281028">
    <property type="component" value="Unassembled WGS sequence"/>
</dbReference>
<dbReference type="NCBIfam" id="NF038153">
    <property type="entry name" value="lant_leader_L1a"/>
    <property type="match status" value="1"/>
</dbReference>
<name>A0A3S1D3H6_9BACT</name>